<feature type="compositionally biased region" description="Polar residues" evidence="1">
    <location>
        <begin position="40"/>
        <end position="50"/>
    </location>
</feature>
<dbReference type="EMBL" id="JAFJYH010000001">
    <property type="protein sequence ID" value="KAG4426726.1"/>
    <property type="molecule type" value="Genomic_DNA"/>
</dbReference>
<comment type="caution">
    <text evidence="2">The sequence shown here is derived from an EMBL/GenBank/DDBJ whole genome shotgun (WGS) entry which is preliminary data.</text>
</comment>
<dbReference type="Proteomes" id="UP000664132">
    <property type="component" value="Unassembled WGS sequence"/>
</dbReference>
<evidence type="ECO:0000256" key="1">
    <source>
        <dbReference type="SAM" id="MobiDB-lite"/>
    </source>
</evidence>
<accession>A0A8H8BWL8</accession>
<dbReference type="AlphaFoldDB" id="A0A8H8BWL8"/>
<protein>
    <submittedName>
        <fullName evidence="2">Uncharacterized protein</fullName>
    </submittedName>
</protein>
<reference evidence="2" key="1">
    <citation type="submission" date="2021-02" db="EMBL/GenBank/DDBJ databases">
        <title>Genome sequence Cadophora malorum strain M34.</title>
        <authorList>
            <person name="Stefanovic E."/>
            <person name="Vu D."/>
            <person name="Scully C."/>
            <person name="Dijksterhuis J."/>
            <person name="Roader J."/>
            <person name="Houbraken J."/>
        </authorList>
    </citation>
    <scope>NUCLEOTIDE SEQUENCE</scope>
    <source>
        <strain evidence="2">M34</strain>
    </source>
</reference>
<proteinExistence type="predicted"/>
<organism evidence="2 3">
    <name type="scientific">Cadophora malorum</name>
    <dbReference type="NCBI Taxonomy" id="108018"/>
    <lineage>
        <taxon>Eukaryota</taxon>
        <taxon>Fungi</taxon>
        <taxon>Dikarya</taxon>
        <taxon>Ascomycota</taxon>
        <taxon>Pezizomycotina</taxon>
        <taxon>Leotiomycetes</taxon>
        <taxon>Helotiales</taxon>
        <taxon>Ploettnerulaceae</taxon>
        <taxon>Cadophora</taxon>
    </lineage>
</organism>
<feature type="region of interest" description="Disordered" evidence="1">
    <location>
        <begin position="1"/>
        <end position="89"/>
    </location>
</feature>
<feature type="compositionally biased region" description="Acidic residues" evidence="1">
    <location>
        <begin position="60"/>
        <end position="69"/>
    </location>
</feature>
<gene>
    <name evidence="2" type="ORF">IFR04_000157</name>
</gene>
<keyword evidence="3" id="KW-1185">Reference proteome</keyword>
<evidence type="ECO:0000313" key="2">
    <source>
        <dbReference type="EMBL" id="KAG4426726.1"/>
    </source>
</evidence>
<name>A0A8H8BWL8_9HELO</name>
<evidence type="ECO:0000313" key="3">
    <source>
        <dbReference type="Proteomes" id="UP000664132"/>
    </source>
</evidence>
<feature type="compositionally biased region" description="Basic and acidic residues" evidence="1">
    <location>
        <begin position="29"/>
        <end position="39"/>
    </location>
</feature>
<sequence>MAYDDQDLIMDPYLAYDERESKVTASQQEQREMTGEQRDQSINTMNTMTGDQERGKAEAGEEEFEVEESEHEKYRGAEFGPRQSRSRRRVDYSIKPMSMSDESDMYSQEEGNEYECHPRVHKRARYDTEAMDDLDESDVPSEAQGEISSQFRGPVDYAIRLTSGILADSVVKQEIIYPPGLISIERVGPSYASVKCLVKLADDNGCIKYEIQFFDEVKKSHGIHKLFAPFLETSGISRPTVTEQFVMGVRIQRYWVGNRR</sequence>